<dbReference type="Proteomes" id="UP000243423">
    <property type="component" value="Nucleomorph 2"/>
</dbReference>
<dbReference type="AlphaFoldDB" id="F2HI01"/>
<accession>F2HI01</accession>
<evidence type="ECO:0000313" key="1">
    <source>
        <dbReference type="EMBL" id="AEA38947.1"/>
    </source>
</evidence>
<reference evidence="1 2" key="1">
    <citation type="journal article" date="2011" name="Genome Biol. Evol.">
        <title>Complete nucleomorph genome sequence of the nonphotosynthetic alga Cryptomonas paramecium reveals a core nucleomorph gene set.</title>
        <authorList>
            <person name="Tanifuji G."/>
            <person name="Onodera N.T."/>
            <person name="Wheeler T.J."/>
            <person name="Dlutek M."/>
            <person name="Donaher N."/>
            <person name="Archibald J.M."/>
        </authorList>
    </citation>
    <scope>NUCLEOTIDE SEQUENCE [LARGE SCALE GENOMIC DNA]</scope>
    <source>
        <strain evidence="1 2">CCAP977/2A</strain>
    </source>
</reference>
<name>F2HI01_9CRYP</name>
<proteinExistence type="predicted"/>
<keyword evidence="1" id="KW-0542">Nucleomorph</keyword>
<geneLocation type="nucleomorph" evidence="1"/>
<dbReference type="RefSeq" id="XP_003239845.1">
    <property type="nucleotide sequence ID" value="XM_003239797.1"/>
</dbReference>
<dbReference type="EMBL" id="CP002173">
    <property type="protein sequence ID" value="AEA38947.1"/>
    <property type="molecule type" value="Genomic_DNA"/>
</dbReference>
<sequence length="331" mass="39907">MFIFDKIVTDVIYTLILLNGSLIYNKTKTQVSWKDFFRKNFKLLFKPKILIKNQALPSVVYKNIFKKINNKLHKFKPVYTGFFYKKIKLNYVQHNTSKNFTWSLFKKEYNAGCVNFCRTITISYTIRIVCYFCLNETYLIETFDYSNLIFVNFIEKTFSSYFYKNFITFNHFCVYCRERKKMNQRIQIKFFDSNSLSLCHICSLFITQPVFYINNVVEKKNYFFSVFATYENKINFVLKNRLKTETSVFVSILVKINVFLKINLFFLIKAVSNNISKLMIFLKEFKKISKRLYSRKNARISILKLYNKYINKFFFENCKKLDNYIDLCDSV</sequence>
<evidence type="ECO:0000313" key="2">
    <source>
        <dbReference type="Proteomes" id="UP000243423"/>
    </source>
</evidence>
<dbReference type="GeneID" id="10447190"/>
<gene>
    <name evidence="1" type="ORF">CPARA_2gp289</name>
</gene>
<protein>
    <submittedName>
        <fullName evidence="1">Uncharacterized protein</fullName>
    </submittedName>
</protein>
<organism evidence="1 2">
    <name type="scientific">Cryptomonas paramaecium</name>
    <dbReference type="NCBI Taxonomy" id="2898"/>
    <lineage>
        <taxon>Eukaryota</taxon>
        <taxon>Cryptophyceae</taxon>
        <taxon>Cryptomonadales</taxon>
        <taxon>Cryptomonadaceae</taxon>
        <taxon>Cryptomonas</taxon>
    </lineage>
</organism>